<comment type="caution">
    <text evidence="1">The sequence shown here is derived from an EMBL/GenBank/DDBJ whole genome shotgun (WGS) entry which is preliminary data.</text>
</comment>
<reference evidence="1" key="1">
    <citation type="submission" date="2022-04" db="EMBL/GenBank/DDBJ databases">
        <title>Genome of the entomopathogenic fungus Entomophthora muscae.</title>
        <authorList>
            <person name="Elya C."/>
            <person name="Lovett B.R."/>
            <person name="Lee E."/>
            <person name="Macias A.M."/>
            <person name="Hajek A.E."/>
            <person name="De Bivort B.L."/>
            <person name="Kasson M.T."/>
            <person name="De Fine Licht H.H."/>
            <person name="Stajich J.E."/>
        </authorList>
    </citation>
    <scope>NUCLEOTIDE SEQUENCE</scope>
    <source>
        <strain evidence="1">Berkeley</strain>
    </source>
</reference>
<keyword evidence="2" id="KW-1185">Reference proteome</keyword>
<dbReference type="Proteomes" id="UP001165960">
    <property type="component" value="Unassembled WGS sequence"/>
</dbReference>
<protein>
    <submittedName>
        <fullName evidence="1">Uncharacterized protein</fullName>
    </submittedName>
</protein>
<evidence type="ECO:0000313" key="2">
    <source>
        <dbReference type="Proteomes" id="UP001165960"/>
    </source>
</evidence>
<accession>A0ACC2ULJ0</accession>
<sequence>MDYDSVKHFIKKVSLLNSHPKHCDRVVFATLNKKERFYSKKEFMWSAITNDKLLLTMFMEKPQLQDLNPKTLQAASLQFPGLKPERDLNFGESPEPLTPKVPVNPTNESTGQAKDPEITWATALGEAKKLPVECTPPKDDQLCNPKGKFESSQFKPVNEISPAMDATKGCKNLVDSSARPKGNCKSFSMVDGHTYTLGRQEVAHYHS</sequence>
<evidence type="ECO:0000313" key="1">
    <source>
        <dbReference type="EMBL" id="KAJ9087769.1"/>
    </source>
</evidence>
<dbReference type="EMBL" id="QTSX02000201">
    <property type="protein sequence ID" value="KAJ9087769.1"/>
    <property type="molecule type" value="Genomic_DNA"/>
</dbReference>
<proteinExistence type="predicted"/>
<organism evidence="1 2">
    <name type="scientific">Entomophthora muscae</name>
    <dbReference type="NCBI Taxonomy" id="34485"/>
    <lineage>
        <taxon>Eukaryota</taxon>
        <taxon>Fungi</taxon>
        <taxon>Fungi incertae sedis</taxon>
        <taxon>Zoopagomycota</taxon>
        <taxon>Entomophthoromycotina</taxon>
        <taxon>Entomophthoromycetes</taxon>
        <taxon>Entomophthorales</taxon>
        <taxon>Entomophthoraceae</taxon>
        <taxon>Entomophthora</taxon>
    </lineage>
</organism>
<name>A0ACC2ULJ0_9FUNG</name>
<gene>
    <name evidence="1" type="ORF">DSO57_1029896</name>
</gene>